<dbReference type="InterPro" id="IPR021888">
    <property type="entry name" value="DUF3499"/>
</dbReference>
<organism evidence="2 3">
    <name type="scientific">Corynebacterium massiliense DSM 45435</name>
    <dbReference type="NCBI Taxonomy" id="1121364"/>
    <lineage>
        <taxon>Bacteria</taxon>
        <taxon>Bacillati</taxon>
        <taxon>Actinomycetota</taxon>
        <taxon>Actinomycetes</taxon>
        <taxon>Mycobacteriales</taxon>
        <taxon>Corynebacteriaceae</taxon>
        <taxon>Corynebacterium</taxon>
    </lineage>
</organism>
<feature type="compositionally biased region" description="Low complexity" evidence="1">
    <location>
        <begin position="130"/>
        <end position="140"/>
    </location>
</feature>
<dbReference type="Pfam" id="PF12005">
    <property type="entry name" value="DUF3499"/>
    <property type="match status" value="1"/>
</dbReference>
<evidence type="ECO:0000313" key="3">
    <source>
        <dbReference type="Proteomes" id="UP001220064"/>
    </source>
</evidence>
<sequence>MVTVGHVTACTAPFLVWRAETADRKTSTEGLDLFGVNEFRRCSRPGCSRPAVATLTYAYSEQTAVVGPLVTEENPHSWDLCEAHSERITAPRGWELVRVDHIEIEEDGDEELMALAEAVREGGRVTTGLVDDSSVGSGDDPISYAPTFDGADPSRSNHPVFRSRRVADMRAHRRAHLSVVPDEENQGDSQ</sequence>
<dbReference type="Proteomes" id="UP001220064">
    <property type="component" value="Chromosome"/>
</dbReference>
<name>A0ABY7U909_9CORY</name>
<feature type="region of interest" description="Disordered" evidence="1">
    <location>
        <begin position="127"/>
        <end position="159"/>
    </location>
</feature>
<evidence type="ECO:0000313" key="2">
    <source>
        <dbReference type="EMBL" id="WCZ31982.1"/>
    </source>
</evidence>
<dbReference type="EMBL" id="CP063189">
    <property type="protein sequence ID" value="WCZ31982.1"/>
    <property type="molecule type" value="Genomic_DNA"/>
</dbReference>
<accession>A0ABY7U909</accession>
<evidence type="ECO:0008006" key="4">
    <source>
        <dbReference type="Google" id="ProtNLM"/>
    </source>
</evidence>
<evidence type="ECO:0000256" key="1">
    <source>
        <dbReference type="SAM" id="MobiDB-lite"/>
    </source>
</evidence>
<reference evidence="2 3" key="1">
    <citation type="submission" date="2020-10" db="EMBL/GenBank/DDBJ databases">
        <title>Complete genome sequence of Corynebacterium massiliense DSM 45435, type strain of Corynebacterium massiliense.</title>
        <authorList>
            <person name="Busche T."/>
            <person name="Kalinowski J."/>
            <person name="Ruckert C."/>
        </authorList>
    </citation>
    <scope>NUCLEOTIDE SEQUENCE [LARGE SCALE GENOMIC DNA]</scope>
    <source>
        <strain evidence="2 3">DSM 45435</strain>
    </source>
</reference>
<keyword evidence="3" id="KW-1185">Reference proteome</keyword>
<proteinExistence type="predicted"/>
<protein>
    <recommendedName>
        <fullName evidence="4">DUF3499 domain-containing protein</fullName>
    </recommendedName>
</protein>
<gene>
    <name evidence="2" type="ORF">CMASS_02615</name>
</gene>